<gene>
    <name evidence="1" type="ORF">MiAbB_04848</name>
</gene>
<dbReference type="Pfam" id="PF08814">
    <property type="entry name" value="XisH"/>
    <property type="match status" value="1"/>
</dbReference>
<dbReference type="InterPro" id="IPR011335">
    <property type="entry name" value="Restrct_endonuc-II-like"/>
</dbReference>
<evidence type="ECO:0000313" key="1">
    <source>
        <dbReference type="EMBL" id="GCE62894.1"/>
    </source>
</evidence>
<evidence type="ECO:0008006" key="3">
    <source>
        <dbReference type="Google" id="ProtNLM"/>
    </source>
</evidence>
<dbReference type="Gene3D" id="3.40.1350.10">
    <property type="match status" value="1"/>
</dbReference>
<name>A0A402DL19_MICAE</name>
<dbReference type="InterPro" id="IPR011856">
    <property type="entry name" value="tRNA_endonuc-like_dom_sf"/>
</dbReference>
<proteinExistence type="predicted"/>
<evidence type="ECO:0000313" key="2">
    <source>
        <dbReference type="Proteomes" id="UP000289660"/>
    </source>
</evidence>
<reference evidence="2" key="1">
    <citation type="submission" date="2018-12" db="EMBL/GenBank/DDBJ databases">
        <title>Genome sequence of Microcystis aeruginosa NIES-4285.</title>
        <authorList>
            <person name="Tanabe Y."/>
        </authorList>
    </citation>
    <scope>NUCLEOTIDE SEQUENCE [LARGE SCALE GENOMIC DNA]</scope>
    <source>
        <strain evidence="2">NIES-4285</strain>
    </source>
</reference>
<dbReference type="Proteomes" id="UP000289660">
    <property type="component" value="Unassembled WGS sequence"/>
</dbReference>
<accession>A0A402DL19</accession>
<dbReference type="InterPro" id="IPR014919">
    <property type="entry name" value="XisH"/>
</dbReference>
<comment type="caution">
    <text evidence="1">The sequence shown here is derived from an EMBL/GenBank/DDBJ whole genome shotgun (WGS) entry which is preliminary data.</text>
</comment>
<sequence length="47" mass="5386">MPAKDLYHEAVKNALIKDGWTITADPYPIEFDILAALKVRRFLNLTI</sequence>
<dbReference type="AlphaFoldDB" id="A0A402DL19"/>
<dbReference type="EMBL" id="BIFY01000218">
    <property type="protein sequence ID" value="GCE62894.1"/>
    <property type="molecule type" value="Genomic_DNA"/>
</dbReference>
<dbReference type="GO" id="GO:0003676">
    <property type="term" value="F:nucleic acid binding"/>
    <property type="evidence" value="ECO:0007669"/>
    <property type="project" value="InterPro"/>
</dbReference>
<dbReference type="SUPFAM" id="SSF52980">
    <property type="entry name" value="Restriction endonuclease-like"/>
    <property type="match status" value="1"/>
</dbReference>
<organism evidence="1 2">
    <name type="scientific">Microcystis aeruginosa NIES-4285</name>
    <dbReference type="NCBI Taxonomy" id="2497681"/>
    <lineage>
        <taxon>Bacteria</taxon>
        <taxon>Bacillati</taxon>
        <taxon>Cyanobacteriota</taxon>
        <taxon>Cyanophyceae</taxon>
        <taxon>Oscillatoriophycideae</taxon>
        <taxon>Chroococcales</taxon>
        <taxon>Microcystaceae</taxon>
        <taxon>Microcystis</taxon>
    </lineage>
</organism>
<protein>
    <recommendedName>
        <fullName evidence="3">XisH protein</fullName>
    </recommendedName>
</protein>